<protein>
    <submittedName>
        <fullName evidence="1">Uncharacterized protein</fullName>
    </submittedName>
</protein>
<reference evidence="1" key="1">
    <citation type="journal article" date="2020" name="Stud. Mycol.">
        <title>101 Dothideomycetes genomes: a test case for predicting lifestyles and emergence of pathogens.</title>
        <authorList>
            <person name="Haridas S."/>
            <person name="Albert R."/>
            <person name="Binder M."/>
            <person name="Bloem J."/>
            <person name="Labutti K."/>
            <person name="Salamov A."/>
            <person name="Andreopoulos B."/>
            <person name="Baker S."/>
            <person name="Barry K."/>
            <person name="Bills G."/>
            <person name="Bluhm B."/>
            <person name="Cannon C."/>
            <person name="Castanera R."/>
            <person name="Culley D."/>
            <person name="Daum C."/>
            <person name="Ezra D."/>
            <person name="Gonzalez J."/>
            <person name="Henrissat B."/>
            <person name="Kuo A."/>
            <person name="Liang C."/>
            <person name="Lipzen A."/>
            <person name="Lutzoni F."/>
            <person name="Magnuson J."/>
            <person name="Mondo S."/>
            <person name="Nolan M."/>
            <person name="Ohm R."/>
            <person name="Pangilinan J."/>
            <person name="Park H.-J."/>
            <person name="Ramirez L."/>
            <person name="Alfaro M."/>
            <person name="Sun H."/>
            <person name="Tritt A."/>
            <person name="Yoshinaga Y."/>
            <person name="Zwiers L.-H."/>
            <person name="Turgeon B."/>
            <person name="Goodwin S."/>
            <person name="Spatafora J."/>
            <person name="Crous P."/>
            <person name="Grigoriev I."/>
        </authorList>
    </citation>
    <scope>NUCLEOTIDE SEQUENCE</scope>
    <source>
        <strain evidence="1">CBS 627.86</strain>
    </source>
</reference>
<evidence type="ECO:0000313" key="1">
    <source>
        <dbReference type="EMBL" id="KAF2119564.1"/>
    </source>
</evidence>
<proteinExistence type="predicted"/>
<dbReference type="Proteomes" id="UP000799770">
    <property type="component" value="Unassembled WGS sequence"/>
</dbReference>
<dbReference type="AlphaFoldDB" id="A0A6A5ZKM0"/>
<evidence type="ECO:0000313" key="2">
    <source>
        <dbReference type="Proteomes" id="UP000799770"/>
    </source>
</evidence>
<name>A0A6A5ZKM0_9PLEO</name>
<sequence>MTVNYLATSGSYFTSSAMLLTRASTPPILARAIPFKTAPSIVILKADAWASGLPGSLANVQHSNQGFTLENTQDDGADNVKVNKPTNEKLEMKIEELVDNMITEDLGCQAGDCKVLYDVAVDPPKKIAAPIKPDAKTYTLEKVIQFMNNFGHYDEEDDFSRQKISESVHDLFTYMNNENRKGELIDGWMPRCGNETQENLKKLLLYKDTEEEIPSILVPSDRPFPTSIVQDTYMWIIFDPDEVSLLTPETTIIPDLRT</sequence>
<accession>A0A6A5ZKM0</accession>
<dbReference type="EMBL" id="ML977315">
    <property type="protein sequence ID" value="KAF2119564.1"/>
    <property type="molecule type" value="Genomic_DNA"/>
</dbReference>
<gene>
    <name evidence="1" type="ORF">BDV96DRAFT_629123</name>
</gene>
<keyword evidence="2" id="KW-1185">Reference proteome</keyword>
<organism evidence="1 2">
    <name type="scientific">Lophiotrema nucula</name>
    <dbReference type="NCBI Taxonomy" id="690887"/>
    <lineage>
        <taxon>Eukaryota</taxon>
        <taxon>Fungi</taxon>
        <taxon>Dikarya</taxon>
        <taxon>Ascomycota</taxon>
        <taxon>Pezizomycotina</taxon>
        <taxon>Dothideomycetes</taxon>
        <taxon>Pleosporomycetidae</taxon>
        <taxon>Pleosporales</taxon>
        <taxon>Lophiotremataceae</taxon>
        <taxon>Lophiotrema</taxon>
    </lineage>
</organism>